<evidence type="ECO:0000256" key="3">
    <source>
        <dbReference type="ARBA" id="ARBA00023163"/>
    </source>
</evidence>
<dbReference type="EMBL" id="FNXE01000021">
    <property type="protein sequence ID" value="SEH82995.1"/>
    <property type="molecule type" value="Genomic_DNA"/>
</dbReference>
<dbReference type="STRING" id="1159016.SAMN02927937_01655"/>
<dbReference type="InterPro" id="IPR051081">
    <property type="entry name" value="HTH_MetalResp_TranReg"/>
</dbReference>
<protein>
    <submittedName>
        <fullName evidence="5">Transcriptional regulator, ArsR family</fullName>
    </submittedName>
</protein>
<dbReference type="SUPFAM" id="SSF46785">
    <property type="entry name" value="Winged helix' DNA-binding domain"/>
    <property type="match status" value="1"/>
</dbReference>
<dbReference type="InterPro" id="IPR001845">
    <property type="entry name" value="HTH_ArsR_DNA-bd_dom"/>
</dbReference>
<evidence type="ECO:0000313" key="5">
    <source>
        <dbReference type="EMBL" id="SEH82995.1"/>
    </source>
</evidence>
<dbReference type="SMART" id="SM00418">
    <property type="entry name" value="HTH_ARSR"/>
    <property type="match status" value="1"/>
</dbReference>
<dbReference type="Pfam" id="PF01022">
    <property type="entry name" value="HTH_5"/>
    <property type="match status" value="1"/>
</dbReference>
<keyword evidence="1" id="KW-0805">Transcription regulation</keyword>
<dbReference type="AlphaFoldDB" id="A0A1H6L417"/>
<sequence length="117" mass="13188">MRYIITNKMGVTKTEIFTEQQNSLATTLKALAHPARIAILQYIIKQNACICNDLVEELGLAQATISQHLKELKNIGIIKGNIEGTSVCYCIDENVWQQIKKELNAFFIDNVEVDKCC</sequence>
<dbReference type="PRINTS" id="PR00778">
    <property type="entry name" value="HTHARSR"/>
</dbReference>
<dbReference type="Gene3D" id="1.10.10.10">
    <property type="entry name" value="Winged helix-like DNA-binding domain superfamily/Winged helix DNA-binding domain"/>
    <property type="match status" value="1"/>
</dbReference>
<keyword evidence="2" id="KW-0238">DNA-binding</keyword>
<evidence type="ECO:0000313" key="6">
    <source>
        <dbReference type="Proteomes" id="UP000199634"/>
    </source>
</evidence>
<dbReference type="PANTHER" id="PTHR33154:SF15">
    <property type="entry name" value="REGULATORY PROTEIN ARSR"/>
    <property type="match status" value="1"/>
</dbReference>
<keyword evidence="6" id="KW-1185">Reference proteome</keyword>
<proteinExistence type="predicted"/>
<gene>
    <name evidence="5" type="ORF">SAMN02927937_01655</name>
</gene>
<reference evidence="5 6" key="1">
    <citation type="submission" date="2016-10" db="EMBL/GenBank/DDBJ databases">
        <authorList>
            <person name="de Groot N.N."/>
        </authorList>
    </citation>
    <scope>NUCLEOTIDE SEQUENCE [LARGE SCALE GENOMIC DNA]</scope>
    <source>
        <strain evidence="5 6">CGMCC 1.10825</strain>
    </source>
</reference>
<dbReference type="GO" id="GO:0003700">
    <property type="term" value="F:DNA-binding transcription factor activity"/>
    <property type="evidence" value="ECO:0007669"/>
    <property type="project" value="InterPro"/>
</dbReference>
<name>A0A1H6L417_9FLAO</name>
<dbReference type="NCBIfam" id="NF033788">
    <property type="entry name" value="HTH_metalloreg"/>
    <property type="match status" value="1"/>
</dbReference>
<accession>A0A1H6L417</accession>
<dbReference type="InterPro" id="IPR036390">
    <property type="entry name" value="WH_DNA-bd_sf"/>
</dbReference>
<evidence type="ECO:0000256" key="2">
    <source>
        <dbReference type="ARBA" id="ARBA00023125"/>
    </source>
</evidence>
<feature type="domain" description="HTH arsR-type" evidence="4">
    <location>
        <begin position="16"/>
        <end position="114"/>
    </location>
</feature>
<dbReference type="CDD" id="cd00090">
    <property type="entry name" value="HTH_ARSR"/>
    <property type="match status" value="1"/>
</dbReference>
<evidence type="ECO:0000256" key="1">
    <source>
        <dbReference type="ARBA" id="ARBA00023015"/>
    </source>
</evidence>
<dbReference type="InterPro" id="IPR011991">
    <property type="entry name" value="ArsR-like_HTH"/>
</dbReference>
<evidence type="ECO:0000259" key="4">
    <source>
        <dbReference type="PROSITE" id="PS50987"/>
    </source>
</evidence>
<dbReference type="GO" id="GO:0003677">
    <property type="term" value="F:DNA binding"/>
    <property type="evidence" value="ECO:0007669"/>
    <property type="project" value="UniProtKB-KW"/>
</dbReference>
<keyword evidence="3" id="KW-0804">Transcription</keyword>
<dbReference type="InterPro" id="IPR036388">
    <property type="entry name" value="WH-like_DNA-bd_sf"/>
</dbReference>
<dbReference type="PROSITE" id="PS50987">
    <property type="entry name" value="HTH_ARSR_2"/>
    <property type="match status" value="1"/>
</dbReference>
<dbReference type="Proteomes" id="UP000199634">
    <property type="component" value="Unassembled WGS sequence"/>
</dbReference>
<organism evidence="5 6">
    <name type="scientific">Paenimyroides marinum</name>
    <dbReference type="NCBI Taxonomy" id="1159016"/>
    <lineage>
        <taxon>Bacteria</taxon>
        <taxon>Pseudomonadati</taxon>
        <taxon>Bacteroidota</taxon>
        <taxon>Flavobacteriia</taxon>
        <taxon>Flavobacteriales</taxon>
        <taxon>Flavobacteriaceae</taxon>
        <taxon>Paenimyroides</taxon>
    </lineage>
</organism>
<dbReference type="PANTHER" id="PTHR33154">
    <property type="entry name" value="TRANSCRIPTIONAL REGULATOR, ARSR FAMILY"/>
    <property type="match status" value="1"/>
</dbReference>